<keyword evidence="4" id="KW-1185">Reference proteome</keyword>
<gene>
    <name evidence="2" type="ORF">CIPAW_08G178100</name>
    <name evidence="3" type="ORF">I3842_08G172900</name>
</gene>
<organism evidence="2 4">
    <name type="scientific">Carya illinoinensis</name>
    <name type="common">Pecan</name>
    <dbReference type="NCBI Taxonomy" id="32201"/>
    <lineage>
        <taxon>Eukaryota</taxon>
        <taxon>Viridiplantae</taxon>
        <taxon>Streptophyta</taxon>
        <taxon>Embryophyta</taxon>
        <taxon>Tracheophyta</taxon>
        <taxon>Spermatophyta</taxon>
        <taxon>Magnoliopsida</taxon>
        <taxon>eudicotyledons</taxon>
        <taxon>Gunneridae</taxon>
        <taxon>Pentapetalae</taxon>
        <taxon>rosids</taxon>
        <taxon>fabids</taxon>
        <taxon>Fagales</taxon>
        <taxon>Juglandaceae</taxon>
        <taxon>Carya</taxon>
    </lineage>
</organism>
<evidence type="ECO:0000256" key="1">
    <source>
        <dbReference type="SAM" id="SignalP"/>
    </source>
</evidence>
<reference evidence="2" key="1">
    <citation type="submission" date="2020-12" db="EMBL/GenBank/DDBJ databases">
        <title>WGS assembly of Carya illinoinensis cv. Pawnee.</title>
        <authorList>
            <person name="Platts A."/>
            <person name="Shu S."/>
            <person name="Wright S."/>
            <person name="Barry K."/>
            <person name="Edger P."/>
            <person name="Pires J.C."/>
            <person name="Schmutz J."/>
        </authorList>
    </citation>
    <scope>NUCLEOTIDE SEQUENCE</scope>
    <source>
        <tissue evidence="2">Leaf</tissue>
    </source>
</reference>
<dbReference type="Proteomes" id="UP000811609">
    <property type="component" value="Chromosome 8"/>
</dbReference>
<dbReference type="Proteomes" id="UP000811246">
    <property type="component" value="Chromosome 8"/>
</dbReference>
<evidence type="ECO:0000313" key="2">
    <source>
        <dbReference type="EMBL" id="KAG6646217.1"/>
    </source>
</evidence>
<evidence type="ECO:0000313" key="3">
    <source>
        <dbReference type="EMBL" id="KAG6701600.1"/>
    </source>
</evidence>
<sequence length="77" mass="8795">MAKLFTFYFLLAILMVIICDKRMVVPMAGVKDCHKVWNCKGGNHCWEDCKNRYSGKGMCDLYTAPGVPKQCFCAYKC</sequence>
<dbReference type="EMBL" id="CM031832">
    <property type="protein sequence ID" value="KAG6701600.1"/>
    <property type="molecule type" value="Genomic_DNA"/>
</dbReference>
<protein>
    <submittedName>
        <fullName evidence="2">Uncharacterized protein</fullName>
    </submittedName>
</protein>
<keyword evidence="1" id="KW-0732">Signal</keyword>
<feature type="chain" id="PRO_5035761169" evidence="1">
    <location>
        <begin position="20"/>
        <end position="77"/>
    </location>
</feature>
<accession>A0A8T1PXS5</accession>
<name>A0A8T1PXS5_CARIL</name>
<reference evidence="3" key="2">
    <citation type="submission" date="2021-01" db="EMBL/GenBank/DDBJ databases">
        <authorList>
            <person name="Lovell J.T."/>
            <person name="Bentley N."/>
            <person name="Bhattarai G."/>
            <person name="Jenkins J.W."/>
            <person name="Sreedasyam A."/>
            <person name="Alarcon Y."/>
            <person name="Bock C."/>
            <person name="Boston L."/>
            <person name="Carlson J."/>
            <person name="Cervantes K."/>
            <person name="Clermont K."/>
            <person name="Krom N."/>
            <person name="Kubenka K."/>
            <person name="Mamidi S."/>
            <person name="Mattison C."/>
            <person name="Monteros M."/>
            <person name="Pisani C."/>
            <person name="Plott C."/>
            <person name="Rajasekar S."/>
            <person name="Rhein H.S."/>
            <person name="Rohla C."/>
            <person name="Song M."/>
            <person name="Hilaire R.S."/>
            <person name="Shu S."/>
            <person name="Wells L."/>
            <person name="Wang X."/>
            <person name="Webber J."/>
            <person name="Heerema R.J."/>
            <person name="Klein P."/>
            <person name="Conner P."/>
            <person name="Grauke L."/>
            <person name="Grimwood J."/>
            <person name="Schmutz J."/>
            <person name="Randall J.J."/>
        </authorList>
    </citation>
    <scope>NUCLEOTIDE SEQUENCE</scope>
    <source>
        <tissue evidence="3">Leaf</tissue>
    </source>
</reference>
<proteinExistence type="predicted"/>
<feature type="signal peptide" evidence="1">
    <location>
        <begin position="1"/>
        <end position="19"/>
    </location>
</feature>
<evidence type="ECO:0000313" key="4">
    <source>
        <dbReference type="Proteomes" id="UP000811609"/>
    </source>
</evidence>
<comment type="caution">
    <text evidence="2">The sequence shown here is derived from an EMBL/GenBank/DDBJ whole genome shotgun (WGS) entry which is preliminary data.</text>
</comment>
<dbReference type="AlphaFoldDB" id="A0A8T1PXS5"/>
<dbReference type="EMBL" id="CM031816">
    <property type="protein sequence ID" value="KAG6646217.1"/>
    <property type="molecule type" value="Genomic_DNA"/>
</dbReference>